<evidence type="ECO:0000256" key="1">
    <source>
        <dbReference type="SAM" id="MobiDB-lite"/>
    </source>
</evidence>
<sequence>MQPEPPRPDDNASRDNAAADELLRVANDLGPVVVDPAGAASSEPPVSPEPSAAPEPTGSLIDTLLFGLSLPERSARTVSALVGGLASESAARLIPTAFRSSKSYRVFVQQSLDFVIHDVGGVVSHKPASEDAQAEGLVARQTVGGMLDFAGVATLHMSPMTVLAIISDVAYGSSTYMRQLSEELKRKGLIDQESTIDHVTDLIDALQETSVQGADALNAPPINLEGLQQTIDKTRAALNRIDPTTTIPQAEIKRIWQEMETAATKAETSVFDVATTMTMFSMNRLSLVSQGALSSVVVAGNLIDQHIVGHYADALTEIQVRGLWTTLAESSQPYLEAIWNNFDDTKSTLTQDLLNGTLIGKAWSGLIGWWRGADKNKTPPAEESQQG</sequence>
<evidence type="ECO:0000313" key="3">
    <source>
        <dbReference type="Proteomes" id="UP000316770"/>
    </source>
</evidence>
<protein>
    <submittedName>
        <fullName evidence="2">Uncharacterized protein</fullName>
    </submittedName>
</protein>
<dbReference type="AlphaFoldDB" id="A0A518INN9"/>
<gene>
    <name evidence="2" type="ORF">Mal33_06700</name>
</gene>
<feature type="region of interest" description="Disordered" evidence="1">
    <location>
        <begin position="1"/>
        <end position="21"/>
    </location>
</feature>
<proteinExistence type="predicted"/>
<dbReference type="Proteomes" id="UP000316770">
    <property type="component" value="Chromosome"/>
</dbReference>
<organism evidence="2 3">
    <name type="scientific">Rosistilla oblonga</name>
    <dbReference type="NCBI Taxonomy" id="2527990"/>
    <lineage>
        <taxon>Bacteria</taxon>
        <taxon>Pseudomonadati</taxon>
        <taxon>Planctomycetota</taxon>
        <taxon>Planctomycetia</taxon>
        <taxon>Pirellulales</taxon>
        <taxon>Pirellulaceae</taxon>
        <taxon>Rosistilla</taxon>
    </lineage>
</organism>
<keyword evidence="3" id="KW-1185">Reference proteome</keyword>
<reference evidence="2 3" key="1">
    <citation type="submission" date="2019-02" db="EMBL/GenBank/DDBJ databases">
        <title>Deep-cultivation of Planctomycetes and their phenomic and genomic characterization uncovers novel biology.</title>
        <authorList>
            <person name="Wiegand S."/>
            <person name="Jogler M."/>
            <person name="Boedeker C."/>
            <person name="Pinto D."/>
            <person name="Vollmers J."/>
            <person name="Rivas-Marin E."/>
            <person name="Kohn T."/>
            <person name="Peeters S.H."/>
            <person name="Heuer A."/>
            <person name="Rast P."/>
            <person name="Oberbeckmann S."/>
            <person name="Bunk B."/>
            <person name="Jeske O."/>
            <person name="Meyerdierks A."/>
            <person name="Storesund J.E."/>
            <person name="Kallscheuer N."/>
            <person name="Luecker S."/>
            <person name="Lage O.M."/>
            <person name="Pohl T."/>
            <person name="Merkel B.J."/>
            <person name="Hornburger P."/>
            <person name="Mueller R.-W."/>
            <person name="Bruemmer F."/>
            <person name="Labrenz M."/>
            <person name="Spormann A.M."/>
            <person name="Op den Camp H."/>
            <person name="Overmann J."/>
            <person name="Amann R."/>
            <person name="Jetten M.S.M."/>
            <person name="Mascher T."/>
            <person name="Medema M.H."/>
            <person name="Devos D.P."/>
            <person name="Kaster A.-K."/>
            <person name="Ovreas L."/>
            <person name="Rohde M."/>
            <person name="Galperin M.Y."/>
            <person name="Jogler C."/>
        </authorList>
    </citation>
    <scope>NUCLEOTIDE SEQUENCE [LARGE SCALE GENOMIC DNA]</scope>
    <source>
        <strain evidence="2 3">Mal33</strain>
    </source>
</reference>
<dbReference type="EMBL" id="CP036318">
    <property type="protein sequence ID" value="QDV54713.1"/>
    <property type="molecule type" value="Genomic_DNA"/>
</dbReference>
<accession>A0A518INN9</accession>
<feature type="region of interest" description="Disordered" evidence="1">
    <location>
        <begin position="33"/>
        <end position="58"/>
    </location>
</feature>
<feature type="compositionally biased region" description="Basic and acidic residues" evidence="1">
    <location>
        <begin position="1"/>
        <end position="13"/>
    </location>
</feature>
<dbReference type="RefSeq" id="WP_145282363.1">
    <property type="nucleotide sequence ID" value="NZ_CP036318.1"/>
</dbReference>
<evidence type="ECO:0000313" key="2">
    <source>
        <dbReference type="EMBL" id="QDV54713.1"/>
    </source>
</evidence>
<name>A0A518INN9_9BACT</name>